<protein>
    <submittedName>
        <fullName evidence="2">Uncharacterized protein</fullName>
    </submittedName>
</protein>
<organism evidence="2 3">
    <name type="scientific">Candidatus Dojkabacteria bacterium</name>
    <dbReference type="NCBI Taxonomy" id="2099670"/>
    <lineage>
        <taxon>Bacteria</taxon>
        <taxon>Candidatus Dojkabacteria</taxon>
    </lineage>
</organism>
<keyword evidence="1" id="KW-1133">Transmembrane helix</keyword>
<comment type="caution">
    <text evidence="2">The sequence shown here is derived from an EMBL/GenBank/DDBJ whole genome shotgun (WGS) entry which is preliminary data.</text>
</comment>
<dbReference type="Proteomes" id="UP000745577">
    <property type="component" value="Unassembled WGS sequence"/>
</dbReference>
<dbReference type="AlphaFoldDB" id="A0A955L131"/>
<proteinExistence type="predicted"/>
<accession>A0A955L131</accession>
<evidence type="ECO:0000256" key="1">
    <source>
        <dbReference type="SAM" id="Phobius"/>
    </source>
</evidence>
<sequence>MEKKDKTNFKGTMIVFGIIIFISIFYALVQLTSFIYLLREIPGLIDLILLK</sequence>
<feature type="transmembrane region" description="Helical" evidence="1">
    <location>
        <begin position="12"/>
        <end position="38"/>
    </location>
</feature>
<evidence type="ECO:0000313" key="3">
    <source>
        <dbReference type="Proteomes" id="UP000745577"/>
    </source>
</evidence>
<keyword evidence="1" id="KW-0812">Transmembrane</keyword>
<evidence type="ECO:0000313" key="2">
    <source>
        <dbReference type="EMBL" id="MCA9379955.1"/>
    </source>
</evidence>
<keyword evidence="1" id="KW-0472">Membrane</keyword>
<name>A0A955L131_9BACT</name>
<dbReference type="EMBL" id="JAGQLL010000020">
    <property type="protein sequence ID" value="MCA9379955.1"/>
    <property type="molecule type" value="Genomic_DNA"/>
</dbReference>
<reference evidence="2" key="2">
    <citation type="journal article" date="2021" name="Microbiome">
        <title>Successional dynamics and alternative stable states in a saline activated sludge microbial community over 9 years.</title>
        <authorList>
            <person name="Wang Y."/>
            <person name="Ye J."/>
            <person name="Ju F."/>
            <person name="Liu L."/>
            <person name="Boyd J.A."/>
            <person name="Deng Y."/>
            <person name="Parks D.H."/>
            <person name="Jiang X."/>
            <person name="Yin X."/>
            <person name="Woodcroft B.J."/>
            <person name="Tyson G.W."/>
            <person name="Hugenholtz P."/>
            <person name="Polz M.F."/>
            <person name="Zhang T."/>
        </authorList>
    </citation>
    <scope>NUCLEOTIDE SEQUENCE</scope>
    <source>
        <strain evidence="2">HKST-UBA15</strain>
    </source>
</reference>
<gene>
    <name evidence="2" type="ORF">KC675_02120</name>
</gene>
<reference evidence="2" key="1">
    <citation type="submission" date="2020-04" db="EMBL/GenBank/DDBJ databases">
        <authorList>
            <person name="Zhang T."/>
        </authorList>
    </citation>
    <scope>NUCLEOTIDE SEQUENCE</scope>
    <source>
        <strain evidence="2">HKST-UBA15</strain>
    </source>
</reference>